<dbReference type="Gene3D" id="2.160.10.10">
    <property type="entry name" value="Hexapeptide repeat proteins"/>
    <property type="match status" value="1"/>
</dbReference>
<dbReference type="InterPro" id="IPR011004">
    <property type="entry name" value="Trimer_LpxA-like_sf"/>
</dbReference>
<protein>
    <submittedName>
        <fullName evidence="1">Gamma carbonic anhydrase family protein</fullName>
    </submittedName>
</protein>
<dbReference type="SUPFAM" id="SSF51161">
    <property type="entry name" value="Trimeric LpxA-like enzymes"/>
    <property type="match status" value="1"/>
</dbReference>
<dbReference type="PANTHER" id="PTHR13061">
    <property type="entry name" value="DYNACTIN SUBUNIT P25"/>
    <property type="match status" value="1"/>
</dbReference>
<evidence type="ECO:0000313" key="2">
    <source>
        <dbReference type="Proteomes" id="UP001431429"/>
    </source>
</evidence>
<organism evidence="1 2">
    <name type="scientific">Streptomyces albipurpureus</name>
    <dbReference type="NCBI Taxonomy" id="2897419"/>
    <lineage>
        <taxon>Bacteria</taxon>
        <taxon>Bacillati</taxon>
        <taxon>Actinomycetota</taxon>
        <taxon>Actinomycetes</taxon>
        <taxon>Kitasatosporales</taxon>
        <taxon>Streptomycetaceae</taxon>
        <taxon>Streptomyces</taxon>
    </lineage>
</organism>
<proteinExistence type="predicted"/>
<dbReference type="InterPro" id="IPR047324">
    <property type="entry name" value="LbH_gamma_CA-like"/>
</dbReference>
<dbReference type="CDD" id="cd04645">
    <property type="entry name" value="LbH_gamma_CA_like"/>
    <property type="match status" value="1"/>
</dbReference>
<dbReference type="InterPro" id="IPR050484">
    <property type="entry name" value="Transf_Hexapept/Carb_Anhydrase"/>
</dbReference>
<dbReference type="PANTHER" id="PTHR13061:SF29">
    <property type="entry name" value="GAMMA CARBONIC ANHYDRASE-LIKE 1, MITOCHONDRIAL-RELATED"/>
    <property type="match status" value="1"/>
</dbReference>
<keyword evidence="2" id="KW-1185">Reference proteome</keyword>
<dbReference type="InterPro" id="IPR001451">
    <property type="entry name" value="Hexapep"/>
</dbReference>
<name>A0ABT0UYS8_9ACTN</name>
<dbReference type="EMBL" id="JAMQAW010000083">
    <property type="protein sequence ID" value="MCM2393732.1"/>
    <property type="molecule type" value="Genomic_DNA"/>
</dbReference>
<comment type="caution">
    <text evidence="1">The sequence shown here is derived from an EMBL/GenBank/DDBJ whole genome shotgun (WGS) entry which is preliminary data.</text>
</comment>
<sequence length="174" mass="18475">MPIYALGTDEPQIHPRAYVHPDAVVIGRVTIAADATIWPGAVLRGDHGGHIEVGSRTSIQDGTVLHTTAQWPTVIGPECVVGHNAHLEGCTVERRCLIGSGSVTLNRAVVRTGSVVGASALVPEGFEVPASTMALGVPATLRKRSIDPAWLDYAVQSYIEAGAHYRAGLRRIDR</sequence>
<reference evidence="1" key="1">
    <citation type="submission" date="2022-06" db="EMBL/GenBank/DDBJ databases">
        <title>Genome public.</title>
        <authorList>
            <person name="Sun Q."/>
        </authorList>
    </citation>
    <scope>NUCLEOTIDE SEQUENCE</scope>
    <source>
        <strain evidence="1">CWNU-1</strain>
    </source>
</reference>
<accession>A0ABT0UYS8</accession>
<dbReference type="Pfam" id="PF00132">
    <property type="entry name" value="Hexapep"/>
    <property type="match status" value="2"/>
</dbReference>
<gene>
    <name evidence="1" type="ORF">NBG84_36610</name>
</gene>
<dbReference type="RefSeq" id="WP_250924022.1">
    <property type="nucleotide sequence ID" value="NZ_JAMQAW010000083.1"/>
</dbReference>
<dbReference type="Proteomes" id="UP001431429">
    <property type="component" value="Unassembled WGS sequence"/>
</dbReference>
<evidence type="ECO:0000313" key="1">
    <source>
        <dbReference type="EMBL" id="MCM2393732.1"/>
    </source>
</evidence>